<dbReference type="PROSITE" id="PS51787">
    <property type="entry name" value="LON_N"/>
    <property type="match status" value="1"/>
</dbReference>
<feature type="compositionally biased region" description="Basic and acidic residues" evidence="16">
    <location>
        <begin position="773"/>
        <end position="788"/>
    </location>
</feature>
<name>A0A9P1GT44_9DINO</name>
<dbReference type="Gene3D" id="1.10.287.70">
    <property type="match status" value="1"/>
</dbReference>
<feature type="compositionally biased region" description="Basic and acidic residues" evidence="16">
    <location>
        <begin position="684"/>
        <end position="702"/>
    </location>
</feature>
<dbReference type="PANTHER" id="PTHR43718">
    <property type="entry name" value="LON PROTEASE"/>
    <property type="match status" value="1"/>
</dbReference>
<evidence type="ECO:0000256" key="1">
    <source>
        <dbReference type="ARBA" id="ARBA00004141"/>
    </source>
</evidence>
<evidence type="ECO:0000256" key="5">
    <source>
        <dbReference type="ARBA" id="ARBA00022741"/>
    </source>
</evidence>
<feature type="active site" evidence="12">
    <location>
        <position position="917"/>
    </location>
</feature>
<dbReference type="Pfam" id="PF02190">
    <property type="entry name" value="LON_substr_bdg"/>
    <property type="match status" value="1"/>
</dbReference>
<dbReference type="Pfam" id="PF22667">
    <property type="entry name" value="Lon_lid"/>
    <property type="match status" value="1"/>
</dbReference>
<dbReference type="InterPro" id="IPR003593">
    <property type="entry name" value="AAA+_ATPase"/>
</dbReference>
<dbReference type="InterPro" id="IPR014721">
    <property type="entry name" value="Ribsml_uS5_D2-typ_fold_subgr"/>
</dbReference>
<feature type="compositionally biased region" description="Low complexity" evidence="16">
    <location>
        <begin position="705"/>
        <end position="719"/>
    </location>
</feature>
<evidence type="ECO:0000256" key="13">
    <source>
        <dbReference type="RuleBase" id="RU000591"/>
    </source>
</evidence>
<evidence type="ECO:0000256" key="3">
    <source>
        <dbReference type="ARBA" id="ARBA00022670"/>
    </source>
</evidence>
<dbReference type="FunFam" id="3.30.230.10:FF:000015">
    <property type="entry name" value="Lon protease homolog, mitochondrial"/>
    <property type="match status" value="1"/>
</dbReference>
<dbReference type="SUPFAM" id="SSF81324">
    <property type="entry name" value="Voltage-gated potassium channels"/>
    <property type="match status" value="1"/>
</dbReference>
<dbReference type="SUPFAM" id="SSF54211">
    <property type="entry name" value="Ribosomal protein S5 domain 2-like"/>
    <property type="match status" value="1"/>
</dbReference>
<dbReference type="GO" id="GO:0004176">
    <property type="term" value="F:ATP-dependent peptidase activity"/>
    <property type="evidence" value="ECO:0007669"/>
    <property type="project" value="UniProtKB-UniRule"/>
</dbReference>
<dbReference type="InterPro" id="IPR027065">
    <property type="entry name" value="Lon_Prtase"/>
</dbReference>
<dbReference type="InterPro" id="IPR008269">
    <property type="entry name" value="Lon_proteolytic"/>
</dbReference>
<evidence type="ECO:0000256" key="6">
    <source>
        <dbReference type="ARBA" id="ARBA00022801"/>
    </source>
</evidence>
<dbReference type="GO" id="GO:0007005">
    <property type="term" value="P:mitochondrion organization"/>
    <property type="evidence" value="ECO:0007669"/>
    <property type="project" value="TreeGrafter"/>
</dbReference>
<dbReference type="CDD" id="cd19500">
    <property type="entry name" value="RecA-like_Lon"/>
    <property type="match status" value="1"/>
</dbReference>
<evidence type="ECO:0000259" key="19">
    <source>
        <dbReference type="PROSITE" id="PS51787"/>
    </source>
</evidence>
<dbReference type="InterPro" id="IPR004815">
    <property type="entry name" value="Lon_bac/euk-typ"/>
</dbReference>
<feature type="compositionally biased region" description="Low complexity" evidence="16">
    <location>
        <begin position="51"/>
        <end position="61"/>
    </location>
</feature>
<keyword evidence="10 17" id="KW-0472">Membrane</keyword>
<evidence type="ECO:0000256" key="10">
    <source>
        <dbReference type="ARBA" id="ARBA00023136"/>
    </source>
</evidence>
<dbReference type="InterPro" id="IPR005821">
    <property type="entry name" value="Ion_trans_dom"/>
</dbReference>
<evidence type="ECO:0000256" key="2">
    <source>
        <dbReference type="ARBA" id="ARBA00004305"/>
    </source>
</evidence>
<dbReference type="InterPro" id="IPR015947">
    <property type="entry name" value="PUA-like_sf"/>
</dbReference>
<keyword evidence="22" id="KW-1185">Reference proteome</keyword>
<feature type="region of interest" description="Disordered" evidence="16">
    <location>
        <begin position="40"/>
        <end position="61"/>
    </location>
</feature>
<keyword evidence="9 17" id="KW-1133">Transmembrane helix</keyword>
<keyword evidence="15" id="KW-0175">Coiled coil</keyword>
<comment type="subcellular location">
    <subcellularLocation>
        <location evidence="1">Membrane</location>
        <topology evidence="1">Multi-pass membrane protein</topology>
    </subcellularLocation>
    <subcellularLocation>
        <location evidence="2">Mitochondrion matrix</location>
    </subcellularLocation>
</comment>
<evidence type="ECO:0000313" key="20">
    <source>
        <dbReference type="EMBL" id="CAI4020562.1"/>
    </source>
</evidence>
<feature type="coiled-coil region" evidence="15">
    <location>
        <begin position="354"/>
        <end position="390"/>
    </location>
</feature>
<dbReference type="Gene3D" id="1.20.58.1480">
    <property type="match status" value="1"/>
</dbReference>
<dbReference type="EC" id="3.4.21.-" evidence="14"/>
<evidence type="ECO:0000313" key="21">
    <source>
        <dbReference type="EMBL" id="CAL1173937.1"/>
    </source>
</evidence>
<gene>
    <name evidence="20" type="ORF">C1SCF055_LOCUS44974</name>
</gene>
<dbReference type="GO" id="GO:0016020">
    <property type="term" value="C:membrane"/>
    <property type="evidence" value="ECO:0007669"/>
    <property type="project" value="UniProtKB-SubCell"/>
</dbReference>
<keyword evidence="8 13" id="KW-0067">ATP-binding</keyword>
<protein>
    <recommendedName>
        <fullName evidence="14">Lon protease homolog</fullName>
        <ecNumber evidence="14">3.4.21.-</ecNumber>
    </recommendedName>
</protein>
<dbReference type="Gene3D" id="3.30.230.10">
    <property type="match status" value="1"/>
</dbReference>
<dbReference type="PANTHER" id="PTHR43718:SF2">
    <property type="entry name" value="LON PROTEASE HOMOLOG, MITOCHONDRIAL"/>
    <property type="match status" value="1"/>
</dbReference>
<keyword evidence="7 12" id="KW-0720">Serine protease</keyword>
<evidence type="ECO:0000256" key="11">
    <source>
        <dbReference type="ARBA" id="ARBA00050665"/>
    </source>
</evidence>
<evidence type="ECO:0000259" key="18">
    <source>
        <dbReference type="PROSITE" id="PS51786"/>
    </source>
</evidence>
<dbReference type="PRINTS" id="PR00830">
    <property type="entry name" value="ENDOLAPTASE"/>
</dbReference>
<dbReference type="InterPro" id="IPR054594">
    <property type="entry name" value="Lon_lid"/>
</dbReference>
<dbReference type="InterPro" id="IPR003111">
    <property type="entry name" value="Lon_prtase_N"/>
</dbReference>
<dbReference type="Gene3D" id="1.20.5.5270">
    <property type="match status" value="1"/>
</dbReference>
<dbReference type="InterPro" id="IPR027359">
    <property type="entry name" value="Volt_channel_dom_sf"/>
</dbReference>
<dbReference type="Gene3D" id="1.10.8.60">
    <property type="match status" value="1"/>
</dbReference>
<dbReference type="Pfam" id="PF00004">
    <property type="entry name" value="AAA"/>
    <property type="match status" value="1"/>
</dbReference>
<dbReference type="InterPro" id="IPR008268">
    <property type="entry name" value="Peptidase_S16_AS"/>
</dbReference>
<accession>A0A9P1GT44</accession>
<dbReference type="SUPFAM" id="SSF52540">
    <property type="entry name" value="P-loop containing nucleoside triphosphate hydrolases"/>
    <property type="match status" value="1"/>
</dbReference>
<dbReference type="FunFam" id="3.40.50.300:FF:000021">
    <property type="entry name" value="Lon protease homolog"/>
    <property type="match status" value="1"/>
</dbReference>
<dbReference type="OrthoDB" id="2411602at2759"/>
<dbReference type="GO" id="GO:0005216">
    <property type="term" value="F:monoatomic ion channel activity"/>
    <property type="evidence" value="ECO:0007669"/>
    <property type="project" value="InterPro"/>
</dbReference>
<feature type="region of interest" description="Disordered" evidence="16">
    <location>
        <begin position="773"/>
        <end position="792"/>
    </location>
</feature>
<dbReference type="NCBIfam" id="TIGR00763">
    <property type="entry name" value="lon"/>
    <property type="match status" value="1"/>
</dbReference>
<reference evidence="21" key="2">
    <citation type="submission" date="2024-04" db="EMBL/GenBank/DDBJ databases">
        <authorList>
            <person name="Chen Y."/>
            <person name="Shah S."/>
            <person name="Dougan E. K."/>
            <person name="Thang M."/>
            <person name="Chan C."/>
        </authorList>
    </citation>
    <scope>NUCLEOTIDE SEQUENCE [LARGE SCALE GENOMIC DNA]</scope>
</reference>
<dbReference type="Gene3D" id="1.20.120.350">
    <property type="entry name" value="Voltage-gated potassium channels. Chain C"/>
    <property type="match status" value="1"/>
</dbReference>
<feature type="domain" description="Lon N-terminal" evidence="19">
    <location>
        <begin position="137"/>
        <end position="368"/>
    </location>
</feature>
<keyword evidence="3 12" id="KW-0645">Protease</keyword>
<organism evidence="20">
    <name type="scientific">Cladocopium goreaui</name>
    <dbReference type="NCBI Taxonomy" id="2562237"/>
    <lineage>
        <taxon>Eukaryota</taxon>
        <taxon>Sar</taxon>
        <taxon>Alveolata</taxon>
        <taxon>Dinophyceae</taxon>
        <taxon>Suessiales</taxon>
        <taxon>Symbiodiniaceae</taxon>
        <taxon>Cladocopium</taxon>
    </lineage>
</organism>
<dbReference type="PROSITE" id="PS01046">
    <property type="entry name" value="LON_SER"/>
    <property type="match status" value="1"/>
</dbReference>
<feature type="compositionally biased region" description="Polar residues" evidence="16">
    <location>
        <begin position="1262"/>
        <end position="1280"/>
    </location>
</feature>
<dbReference type="PROSITE" id="PS51786">
    <property type="entry name" value="LON_PROTEOLYTIC"/>
    <property type="match status" value="1"/>
</dbReference>
<dbReference type="GO" id="GO:0005759">
    <property type="term" value="C:mitochondrial matrix"/>
    <property type="evidence" value="ECO:0007669"/>
    <property type="project" value="UniProtKB-SubCell"/>
</dbReference>
<comment type="catalytic activity">
    <reaction evidence="11">
        <text>Hydrolysis of proteins in presence of ATP.</text>
        <dbReference type="EC" id="3.4.21.53"/>
    </reaction>
</comment>
<dbReference type="InterPro" id="IPR027417">
    <property type="entry name" value="P-loop_NTPase"/>
</dbReference>
<feature type="compositionally biased region" description="Basic and acidic residues" evidence="16">
    <location>
        <begin position="90"/>
        <end position="99"/>
    </location>
</feature>
<comment type="caution">
    <text evidence="20">The sequence shown here is derived from an EMBL/GenBank/DDBJ whole genome shotgun (WGS) entry which is preliminary data.</text>
</comment>
<dbReference type="FunFam" id="1.20.5.5270:FF:000001">
    <property type="entry name" value="Lon protease homolog, mitochondrial"/>
    <property type="match status" value="1"/>
</dbReference>
<feature type="transmembrane region" description="Helical" evidence="17">
    <location>
        <begin position="1717"/>
        <end position="1736"/>
    </location>
</feature>
<comment type="similarity">
    <text evidence="12 13">Belongs to the peptidase S16 family.</text>
</comment>
<dbReference type="Pfam" id="PF05362">
    <property type="entry name" value="Lon_C"/>
    <property type="match status" value="1"/>
</dbReference>
<evidence type="ECO:0000256" key="17">
    <source>
        <dbReference type="SAM" id="Phobius"/>
    </source>
</evidence>
<feature type="domain" description="Lon proteolytic" evidence="18">
    <location>
        <begin position="820"/>
        <end position="1011"/>
    </location>
</feature>
<dbReference type="GO" id="GO:0051131">
    <property type="term" value="P:chaperone-mediated protein complex assembly"/>
    <property type="evidence" value="ECO:0007669"/>
    <property type="project" value="TreeGrafter"/>
</dbReference>
<feature type="transmembrane region" description="Helical" evidence="17">
    <location>
        <begin position="1616"/>
        <end position="1638"/>
    </location>
</feature>
<evidence type="ECO:0000256" key="14">
    <source>
        <dbReference type="RuleBase" id="RU000592"/>
    </source>
</evidence>
<keyword evidence="4 17" id="KW-0812">Transmembrane</keyword>
<feature type="active site" evidence="12">
    <location>
        <position position="960"/>
    </location>
</feature>
<dbReference type="GO" id="GO:0004252">
    <property type="term" value="F:serine-type endopeptidase activity"/>
    <property type="evidence" value="ECO:0007669"/>
    <property type="project" value="UniProtKB-UniRule"/>
</dbReference>
<dbReference type="Gene3D" id="3.40.50.300">
    <property type="entry name" value="P-loop containing nucleotide triphosphate hydrolases"/>
    <property type="match status" value="1"/>
</dbReference>
<dbReference type="SMART" id="SM00382">
    <property type="entry name" value="AAA"/>
    <property type="match status" value="1"/>
</dbReference>
<evidence type="ECO:0000313" key="22">
    <source>
        <dbReference type="Proteomes" id="UP001152797"/>
    </source>
</evidence>
<feature type="region of interest" description="Disordered" evidence="16">
    <location>
        <begin position="78"/>
        <end position="133"/>
    </location>
</feature>
<dbReference type="InterPro" id="IPR003959">
    <property type="entry name" value="ATPase_AAA_core"/>
</dbReference>
<dbReference type="Pfam" id="PF00520">
    <property type="entry name" value="Ion_trans"/>
    <property type="match status" value="1"/>
</dbReference>
<reference evidence="20" key="1">
    <citation type="submission" date="2022-10" db="EMBL/GenBank/DDBJ databases">
        <authorList>
            <person name="Chen Y."/>
            <person name="Dougan E. K."/>
            <person name="Chan C."/>
            <person name="Rhodes N."/>
            <person name="Thang M."/>
        </authorList>
    </citation>
    <scope>NUCLEOTIDE SEQUENCE</scope>
</reference>
<dbReference type="EMBL" id="CAMXCT010006819">
    <property type="protein sequence ID" value="CAI4020562.1"/>
    <property type="molecule type" value="Genomic_DNA"/>
</dbReference>
<dbReference type="GO" id="GO:0003697">
    <property type="term" value="F:single-stranded DNA binding"/>
    <property type="evidence" value="ECO:0007669"/>
    <property type="project" value="TreeGrafter"/>
</dbReference>
<feature type="transmembrane region" description="Helical" evidence="17">
    <location>
        <begin position="1428"/>
        <end position="1449"/>
    </location>
</feature>
<proteinExistence type="inferred from homology"/>
<evidence type="ECO:0000256" key="12">
    <source>
        <dbReference type="PROSITE-ProRule" id="PRU01122"/>
    </source>
</evidence>
<evidence type="ECO:0000256" key="7">
    <source>
        <dbReference type="ARBA" id="ARBA00022825"/>
    </source>
</evidence>
<dbReference type="GO" id="GO:0006515">
    <property type="term" value="P:protein quality control for misfolded or incompletely synthesized proteins"/>
    <property type="evidence" value="ECO:0007669"/>
    <property type="project" value="TreeGrafter"/>
</dbReference>
<keyword evidence="5 13" id="KW-0547">Nucleotide-binding</keyword>
<sequence>MFAKGEGIAGNTSKALVERLVGARPTDRKPCQLYCRPDVSLAGRPVPSMTGPASGPAGCGAANQGRMLAMIQREALRGETPDEPTLSESSGREESERQNGRRSRNRSGAQAQDGAIVPLKQEGGQLRKDSSGFDPLSVALPTFRRPLFPMQQQIIQVTSPKIAKELMSLAEKRQVTSVSLFLHKTAASQLGEPKDGEEEELLPSLKLEEITDEDPMEVLHGIGTQARVQQVLPIWSQKNGDVVALQMLVAGTRIVQLEKVLQRGPPLQVQIAEVTQVPWDNKDEMLKATLHETMQTVKEIMRVSPSFREHAAMLNQGYANMAQLEPNTVAHLAASMTTAEGEELQKVLEITNPTEKLRHALELLKKELELAKLQQKISNQIEEKMSKNQREFMLREQLKSIKKELGIDKDDGSETILQKFKERLEGKEVPKEANEAIESEFEKFAGLAKESQEYQMTRNYLDWLTSMPWSVYSKDTFDLKKAQEILDRDHYGLADIKDRIREFIAVGVLRGSMQGKILCFVGPPGVGKTSIGKSIAEALGREFYRFSVGGLYDVAEIKGHRRTYVGAMPGKIIQCLKKTQTSNPLVLIDEVDKIGRGHHGDPSSALLELLDPSQNSAFMDHYLDVPVDCSNILFVCTANVLDTIPGPLLDRMEVIRLTGYDLQEKMKIAENYLVPSAMVEVGLKQKEDKTKEKEATPPKPEETPAESSSDAASEVAGEASEIKPQKPEVKAVIEANAIESLIRWYCREAGVRNLQKHIERICRKMATKVVEQWEGRTTEGDASEKDTAEPSPMELRVDEAALTEYVGKPVFTSDRLYEGSLPSGTVTGLAWTAMGGSVLYIEATALPRRRADSERPAAVPPSLAVTGQLGNVMKESSQIALLVARRQLQARKQSGFFEEHELFLHCPEGATPKDGPSAGVTMTTALLSLAMEKPIPTDLAMTGEVSLNGKVLAVGGIKEKTIAARRAGCKTLVFPEANRRDYDELPKYLQDGLTVHFASHFDEVFDVAFAEKAMQIKVFYSPDASKSALLDVQPSDTVKAVKQKIIALHSPPDWANTALLSTKGSTDYLQNKSLSQVRREEVGPVWNRGHGNDLILVSGGRAIGFEHASPEDGSSLKFAYARNLTLMEKVELSCQARWDLGSGLLDLCRRRTSSDVQSCGLAEKRQKAFLSFQGAAEKHWYLLSAPLDFTILKGWLKTKHVASVGRTGPTPEEPCHMSPPTEELSDSPDEPQSAEGDGSIPENGLAHLSDPDEGGLRRGESFRSSVKSRASADSTLTSTQDNKKRVLEHLEKYYHETHFTRQTSDDQQKQTAQRCILPRNFIVPRSSVKRSLQIMDQRDTPDCPGEVKLGELLKAVDRFNRAFGEKKHPNWDVELMEELGINTTASTFDPDWSVSWNRSPIYSRFCVQLGQLERLYFILDMGDNSSRISTLVSGFLFTAVVVSLSCFIFGTVEGFRMLPCAGMEINQCVPAEPPWMAMAERICVWIFTLEIVLRIISAPQARRELLNHRYIISIIANEELPFSPPMTACGRFATFTFSFEAICDILSVAPFWAELLLMVLLADQTGQVQNFNLLRILKVTRVFRIFKLTRALNADLGQFNEINDLLKKVMSNAFPAILMTILLIFMALFFFGTFVWFLERGEWVPRGDPRYEDLVTGDRGSETGAFIRVSNDGLTEELSPFDSVPGAFWWTLVTISTVGYGDQVPNSHLGKMVGGVAMLYGTVILGLPLFVVGATFGQEYDRLMKAAKRRSNLQNQGRKATMTHAEKLGQFAKATGNFISAYTNLSEAMEELGTVLKIPERIRTNWQASVQTALLELQPVPAMDILCTRVVLYLSEIEEMWNSTMTSSDPQASQESVIMIHACRRLRSAWYRLNITSCQLGMVPTEVLSKVLSEFLGNDREGAARDSKSAERGAAVREVDILELEEATAEKVVAPGRNPLQEFWQLAAIENEGF</sequence>
<dbReference type="EMBL" id="CAMXCT020006819">
    <property type="protein sequence ID" value="CAL1173937.1"/>
    <property type="molecule type" value="Genomic_DNA"/>
</dbReference>
<dbReference type="Proteomes" id="UP001152797">
    <property type="component" value="Unassembled WGS sequence"/>
</dbReference>
<dbReference type="GO" id="GO:0005524">
    <property type="term" value="F:ATP binding"/>
    <property type="evidence" value="ECO:0007669"/>
    <property type="project" value="UniProtKB-KW"/>
</dbReference>
<feature type="region of interest" description="Disordered" evidence="16">
    <location>
        <begin position="1203"/>
        <end position="1284"/>
    </location>
</feature>
<evidence type="ECO:0000256" key="9">
    <source>
        <dbReference type="ARBA" id="ARBA00022989"/>
    </source>
</evidence>
<dbReference type="GO" id="GO:0016887">
    <property type="term" value="F:ATP hydrolysis activity"/>
    <property type="evidence" value="ECO:0007669"/>
    <property type="project" value="InterPro"/>
</dbReference>
<evidence type="ECO:0000256" key="16">
    <source>
        <dbReference type="SAM" id="MobiDB-lite"/>
    </source>
</evidence>
<evidence type="ECO:0000256" key="15">
    <source>
        <dbReference type="SAM" id="Coils"/>
    </source>
</evidence>
<dbReference type="InterPro" id="IPR020568">
    <property type="entry name" value="Ribosomal_Su5_D2-typ_SF"/>
</dbReference>
<dbReference type="SUPFAM" id="SSF88697">
    <property type="entry name" value="PUA domain-like"/>
    <property type="match status" value="1"/>
</dbReference>
<evidence type="ECO:0000256" key="8">
    <source>
        <dbReference type="ARBA" id="ARBA00022840"/>
    </source>
</evidence>
<feature type="region of interest" description="Disordered" evidence="16">
    <location>
        <begin position="684"/>
        <end position="725"/>
    </location>
</feature>
<dbReference type="EMBL" id="CAMXCT030006819">
    <property type="protein sequence ID" value="CAL4807874.1"/>
    <property type="molecule type" value="Genomic_DNA"/>
</dbReference>
<evidence type="ECO:0000256" key="4">
    <source>
        <dbReference type="ARBA" id="ARBA00022692"/>
    </source>
</evidence>
<dbReference type="SMART" id="SM00464">
    <property type="entry name" value="LON"/>
    <property type="match status" value="1"/>
</dbReference>
<keyword evidence="6 12" id="KW-0378">Hydrolase</keyword>